<comment type="function">
    <text evidence="7">Catalyzes the N-acylation of UDP-3-O-acylglucosamine using 3-hydroxyacyl-ACP as the acyl donor. Is involved in the biosynthesis of lipid A, a phosphorylated glycolipid that anchors the lipopolysaccharide to the outer membrane of the cell.</text>
</comment>
<evidence type="ECO:0000256" key="2">
    <source>
        <dbReference type="ARBA" id="ARBA00022556"/>
    </source>
</evidence>
<comment type="catalytic activity">
    <reaction evidence="7">
        <text>a UDP-3-O-[(3R)-3-hydroxyacyl]-alpha-D-glucosamine + a (3R)-hydroxyacyl-[ACP] = a UDP-2-N,3-O-bis[(3R)-3-hydroxyacyl]-alpha-D-glucosamine + holo-[ACP] + H(+)</text>
        <dbReference type="Rhea" id="RHEA:53836"/>
        <dbReference type="Rhea" id="RHEA-COMP:9685"/>
        <dbReference type="Rhea" id="RHEA-COMP:9945"/>
        <dbReference type="ChEBI" id="CHEBI:15378"/>
        <dbReference type="ChEBI" id="CHEBI:64479"/>
        <dbReference type="ChEBI" id="CHEBI:78827"/>
        <dbReference type="ChEBI" id="CHEBI:137740"/>
        <dbReference type="ChEBI" id="CHEBI:137748"/>
        <dbReference type="EC" id="2.3.1.191"/>
    </reaction>
</comment>
<evidence type="ECO:0000313" key="9">
    <source>
        <dbReference type="EMBL" id="MBC6996506.1"/>
    </source>
</evidence>
<keyword evidence="5 7" id="KW-0443">Lipid metabolism</keyword>
<comment type="pathway">
    <text evidence="7">Bacterial outer membrane biogenesis; LPS lipid A biosynthesis.</text>
</comment>
<dbReference type="Gene3D" id="3.40.1390.10">
    <property type="entry name" value="MurE/MurF, N-terminal domain"/>
    <property type="match status" value="1"/>
</dbReference>
<keyword evidence="6 7" id="KW-0012">Acyltransferase</keyword>
<feature type="active site" description="Proton acceptor" evidence="7">
    <location>
        <position position="244"/>
    </location>
</feature>
<keyword evidence="3 7" id="KW-0808">Transferase</keyword>
<dbReference type="SUPFAM" id="SSF51161">
    <property type="entry name" value="Trimeric LpxA-like enzymes"/>
    <property type="match status" value="1"/>
</dbReference>
<evidence type="ECO:0000256" key="1">
    <source>
        <dbReference type="ARBA" id="ARBA00022516"/>
    </source>
</evidence>
<dbReference type="InterPro" id="IPR001451">
    <property type="entry name" value="Hexapep"/>
</dbReference>
<dbReference type="PANTHER" id="PTHR43378">
    <property type="entry name" value="UDP-3-O-ACYLGLUCOSAMINE N-ACYLTRANSFERASE"/>
    <property type="match status" value="1"/>
</dbReference>
<comment type="caution">
    <text evidence="9">The sequence shown here is derived from an EMBL/GenBank/DDBJ whole genome shotgun (WGS) entry which is preliminary data.</text>
</comment>
<dbReference type="Gene3D" id="2.160.10.10">
    <property type="entry name" value="Hexapeptide repeat proteins"/>
    <property type="match status" value="1"/>
</dbReference>
<dbReference type="EC" id="2.3.1.191" evidence="7"/>
<keyword evidence="10" id="KW-1185">Reference proteome</keyword>
<dbReference type="GO" id="GO:0103118">
    <property type="term" value="F:UDP-3-O-[(3R)-3-hydroxyacyl]-glucosamine N-acyltransferase activity"/>
    <property type="evidence" value="ECO:0007669"/>
    <property type="project" value="UniProtKB-EC"/>
</dbReference>
<evidence type="ECO:0000313" key="10">
    <source>
        <dbReference type="Proteomes" id="UP000650081"/>
    </source>
</evidence>
<dbReference type="RefSeq" id="WP_187468516.1">
    <property type="nucleotide sequence ID" value="NZ_JACSIT010000153.1"/>
</dbReference>
<dbReference type="NCBIfam" id="TIGR01853">
    <property type="entry name" value="lipid_A_lpxD"/>
    <property type="match status" value="1"/>
</dbReference>
<proteinExistence type="inferred from homology"/>
<dbReference type="HAMAP" id="MF_00523">
    <property type="entry name" value="LpxD"/>
    <property type="match status" value="1"/>
</dbReference>
<protein>
    <recommendedName>
        <fullName evidence="7">UDP-3-O-acylglucosamine N-acyltransferase</fullName>
        <ecNumber evidence="7">2.3.1.191</ecNumber>
    </recommendedName>
</protein>
<dbReference type="InterPro" id="IPR011004">
    <property type="entry name" value="Trimer_LpxA-like_sf"/>
</dbReference>
<name>A0A923TAG5_9BACT</name>
<evidence type="ECO:0000256" key="4">
    <source>
        <dbReference type="ARBA" id="ARBA00022737"/>
    </source>
</evidence>
<comment type="similarity">
    <text evidence="7">Belongs to the transferase hexapeptide repeat family. LpxD subfamily.</text>
</comment>
<dbReference type="GO" id="GO:0009245">
    <property type="term" value="P:lipid A biosynthetic process"/>
    <property type="evidence" value="ECO:0007669"/>
    <property type="project" value="UniProtKB-UniRule"/>
</dbReference>
<accession>A0A923TAG5</accession>
<dbReference type="Pfam" id="PF04613">
    <property type="entry name" value="LpxD"/>
    <property type="match status" value="1"/>
</dbReference>
<sequence>MQITAAQLAEMINARIEGDPDVIITAPAKIEEAGPGTITFLANLSYEHFLYSTQASVVLVSQEFKPRTKVQPTLLRVDDVYGTVGQLLAIYQKNEADQTRRAVSSYAVVEPTARLGNNVRIGKFAVVEDGASVGDNTVILDQVYIGPNARVGANCTIYPGVRILRDCVVGNHCILHPNVVIGGDGFGFAPDAETGVYQKVPQVGNVILKDHVEVGSCTTIDRATLGSTIIQAGVKLDNLIQIAHNVEIGENTVIAALTGVAGSAKIGANCRIGGQVGIAGHCTIAEGTQVQAQSGVIASVKGPDAKLGGSPHMHYPDYLRSYAVFKRLPGLLEDIRKRLKALEG</sequence>
<organism evidence="9 10">
    <name type="scientific">Neolewinella lacunae</name>
    <dbReference type="NCBI Taxonomy" id="1517758"/>
    <lineage>
        <taxon>Bacteria</taxon>
        <taxon>Pseudomonadati</taxon>
        <taxon>Bacteroidota</taxon>
        <taxon>Saprospiria</taxon>
        <taxon>Saprospirales</taxon>
        <taxon>Lewinellaceae</taxon>
        <taxon>Neolewinella</taxon>
    </lineage>
</organism>
<dbReference type="InterPro" id="IPR007691">
    <property type="entry name" value="LpxD"/>
</dbReference>
<dbReference type="AlphaFoldDB" id="A0A923TAG5"/>
<dbReference type="PANTHER" id="PTHR43378:SF2">
    <property type="entry name" value="UDP-3-O-ACYLGLUCOSAMINE N-ACYLTRANSFERASE 1, MITOCHONDRIAL-RELATED"/>
    <property type="match status" value="1"/>
</dbReference>
<dbReference type="Pfam" id="PF00132">
    <property type="entry name" value="Hexapep"/>
    <property type="match status" value="2"/>
</dbReference>
<keyword evidence="1 7" id="KW-0444">Lipid biosynthesis</keyword>
<dbReference type="EMBL" id="JACSIT010000153">
    <property type="protein sequence ID" value="MBC6996506.1"/>
    <property type="molecule type" value="Genomic_DNA"/>
</dbReference>
<dbReference type="CDD" id="cd03352">
    <property type="entry name" value="LbH_LpxD"/>
    <property type="match status" value="1"/>
</dbReference>
<reference evidence="9" key="1">
    <citation type="submission" date="2020-08" db="EMBL/GenBank/DDBJ databases">
        <title>Lewinella bacteria from marine environments.</title>
        <authorList>
            <person name="Zhong Y."/>
        </authorList>
    </citation>
    <scope>NUCLEOTIDE SEQUENCE</scope>
    <source>
        <strain evidence="9">KCTC 42187</strain>
    </source>
</reference>
<evidence type="ECO:0000256" key="3">
    <source>
        <dbReference type="ARBA" id="ARBA00022679"/>
    </source>
</evidence>
<dbReference type="InterPro" id="IPR020573">
    <property type="entry name" value="UDP_GlcNAc_AcTrfase_non-rep"/>
</dbReference>
<keyword evidence="2 7" id="KW-0441">Lipid A biosynthesis</keyword>
<dbReference type="NCBIfam" id="NF002060">
    <property type="entry name" value="PRK00892.1"/>
    <property type="match status" value="1"/>
</dbReference>
<dbReference type="GO" id="GO:0016020">
    <property type="term" value="C:membrane"/>
    <property type="evidence" value="ECO:0007669"/>
    <property type="project" value="GOC"/>
</dbReference>
<evidence type="ECO:0000256" key="5">
    <source>
        <dbReference type="ARBA" id="ARBA00023098"/>
    </source>
</evidence>
<comment type="subunit">
    <text evidence="7">Homotrimer.</text>
</comment>
<dbReference type="Proteomes" id="UP000650081">
    <property type="component" value="Unassembled WGS sequence"/>
</dbReference>
<gene>
    <name evidence="7 9" type="primary">lpxD</name>
    <name evidence="9" type="ORF">H9S92_20205</name>
</gene>
<feature type="domain" description="UDP-3-O-[3-hydroxymyristoyl] glucosamine N-acyltransferase non-repeat region" evidence="8">
    <location>
        <begin position="21"/>
        <end position="89"/>
    </location>
</feature>
<keyword evidence="4 7" id="KW-0677">Repeat</keyword>
<evidence type="ECO:0000259" key="8">
    <source>
        <dbReference type="Pfam" id="PF04613"/>
    </source>
</evidence>
<dbReference type="GO" id="GO:0016410">
    <property type="term" value="F:N-acyltransferase activity"/>
    <property type="evidence" value="ECO:0007669"/>
    <property type="project" value="InterPro"/>
</dbReference>
<evidence type="ECO:0000256" key="7">
    <source>
        <dbReference type="HAMAP-Rule" id="MF_00523"/>
    </source>
</evidence>
<evidence type="ECO:0000256" key="6">
    <source>
        <dbReference type="ARBA" id="ARBA00023315"/>
    </source>
</evidence>